<organism evidence="2 3">
    <name type="scientific">Allosphingosinicella deserti</name>
    <dbReference type="NCBI Taxonomy" id="2116704"/>
    <lineage>
        <taxon>Bacteria</taxon>
        <taxon>Pseudomonadati</taxon>
        <taxon>Pseudomonadota</taxon>
        <taxon>Alphaproteobacteria</taxon>
        <taxon>Sphingomonadales</taxon>
        <taxon>Sphingomonadaceae</taxon>
        <taxon>Allosphingosinicella</taxon>
    </lineage>
</organism>
<dbReference type="RefSeq" id="WP_106510940.1">
    <property type="nucleotide sequence ID" value="NZ_PXYI01000001.1"/>
</dbReference>
<feature type="transmembrane region" description="Helical" evidence="1">
    <location>
        <begin position="100"/>
        <end position="119"/>
    </location>
</feature>
<evidence type="ECO:0000256" key="1">
    <source>
        <dbReference type="SAM" id="Phobius"/>
    </source>
</evidence>
<gene>
    <name evidence="2" type="ORF">C7I55_00445</name>
</gene>
<evidence type="ECO:0000313" key="2">
    <source>
        <dbReference type="EMBL" id="PSJ42923.1"/>
    </source>
</evidence>
<keyword evidence="1" id="KW-1133">Transmembrane helix</keyword>
<reference evidence="2 3" key="1">
    <citation type="submission" date="2018-03" db="EMBL/GenBank/DDBJ databases">
        <title>The draft genome of Sphingosinicella sp. GL-C-18.</title>
        <authorList>
            <person name="Liu L."/>
            <person name="Li L."/>
            <person name="Liang L."/>
            <person name="Zhang X."/>
            <person name="Wang T."/>
        </authorList>
    </citation>
    <scope>NUCLEOTIDE SEQUENCE [LARGE SCALE GENOMIC DNA]</scope>
    <source>
        <strain evidence="2 3">GL-C-18</strain>
    </source>
</reference>
<feature type="transmembrane region" description="Helical" evidence="1">
    <location>
        <begin position="139"/>
        <end position="162"/>
    </location>
</feature>
<comment type="caution">
    <text evidence="2">The sequence shown here is derived from an EMBL/GenBank/DDBJ whole genome shotgun (WGS) entry which is preliminary data.</text>
</comment>
<accession>A0A2P7QYA1</accession>
<name>A0A2P7QYA1_9SPHN</name>
<protein>
    <submittedName>
        <fullName evidence="2">Uncharacterized protein</fullName>
    </submittedName>
</protein>
<dbReference type="AlphaFoldDB" id="A0A2P7QYA1"/>
<keyword evidence="1" id="KW-0472">Membrane</keyword>
<feature type="transmembrane region" description="Helical" evidence="1">
    <location>
        <begin position="74"/>
        <end position="93"/>
    </location>
</feature>
<sequence length="170" mass="18702">MRDRPRQGVVLLILMVGVSLFLTAHASVVRVDFDACFGNYGASINGERPFQRVAEMSLGNLVSATFRAFSTEHLIVAALGLLPLSPFLVAWAFPRKRGSGRFWIACASLAAGLIVYWTFTSRLMDFYDCDLNGESLALLLAPILYTTLSVVAALVLAVLRWVTVLMTDRE</sequence>
<evidence type="ECO:0000313" key="3">
    <source>
        <dbReference type="Proteomes" id="UP000241167"/>
    </source>
</evidence>
<proteinExistence type="predicted"/>
<keyword evidence="1" id="KW-0812">Transmembrane</keyword>
<dbReference type="EMBL" id="PXYI01000001">
    <property type="protein sequence ID" value="PSJ42923.1"/>
    <property type="molecule type" value="Genomic_DNA"/>
</dbReference>
<keyword evidence="3" id="KW-1185">Reference proteome</keyword>
<dbReference type="Proteomes" id="UP000241167">
    <property type="component" value="Unassembled WGS sequence"/>
</dbReference>